<dbReference type="Proteomes" id="UP001198571">
    <property type="component" value="Unassembled WGS sequence"/>
</dbReference>
<comment type="function">
    <text evidence="1 12">Required for the export of heme to the periplasm for the biogenesis of c-type cytochromes.</text>
</comment>
<keyword evidence="14" id="KW-1185">Reference proteome</keyword>
<comment type="subcellular location">
    <subcellularLocation>
        <location evidence="2 12">Cell inner membrane</location>
        <topology evidence="2 12">Single-pass membrane protein</topology>
    </subcellularLocation>
</comment>
<evidence type="ECO:0000256" key="4">
    <source>
        <dbReference type="ARBA" id="ARBA00016461"/>
    </source>
</evidence>
<evidence type="ECO:0000256" key="6">
    <source>
        <dbReference type="ARBA" id="ARBA00022475"/>
    </source>
</evidence>
<evidence type="ECO:0000256" key="9">
    <source>
        <dbReference type="ARBA" id="ARBA00022748"/>
    </source>
</evidence>
<evidence type="ECO:0000256" key="10">
    <source>
        <dbReference type="ARBA" id="ARBA00022989"/>
    </source>
</evidence>
<dbReference type="NCBIfam" id="TIGR03141">
    <property type="entry name" value="cytochro_ccmD"/>
    <property type="match status" value="1"/>
</dbReference>
<keyword evidence="7 12" id="KW-0997">Cell inner membrane</keyword>
<evidence type="ECO:0000256" key="2">
    <source>
        <dbReference type="ARBA" id="ARBA00004377"/>
    </source>
</evidence>
<dbReference type="RefSeq" id="WP_226934886.1">
    <property type="nucleotide sequence ID" value="NZ_JACDXX010000006.1"/>
</dbReference>
<dbReference type="EMBL" id="JACDXX010000006">
    <property type="protein sequence ID" value="MCB5409979.1"/>
    <property type="molecule type" value="Genomic_DNA"/>
</dbReference>
<keyword evidence="5 12" id="KW-0813">Transport</keyword>
<evidence type="ECO:0000313" key="13">
    <source>
        <dbReference type="EMBL" id="MCB5409979.1"/>
    </source>
</evidence>
<proteinExistence type="inferred from homology"/>
<evidence type="ECO:0000313" key="14">
    <source>
        <dbReference type="Proteomes" id="UP001198571"/>
    </source>
</evidence>
<evidence type="ECO:0000256" key="11">
    <source>
        <dbReference type="ARBA" id="ARBA00023136"/>
    </source>
</evidence>
<accession>A0ABS8CKS3</accession>
<evidence type="ECO:0000256" key="5">
    <source>
        <dbReference type="ARBA" id="ARBA00022448"/>
    </source>
</evidence>
<evidence type="ECO:0000256" key="1">
    <source>
        <dbReference type="ARBA" id="ARBA00002442"/>
    </source>
</evidence>
<keyword evidence="8 12" id="KW-0812">Transmembrane</keyword>
<feature type="transmembrane region" description="Helical" evidence="12">
    <location>
        <begin position="12"/>
        <end position="32"/>
    </location>
</feature>
<protein>
    <recommendedName>
        <fullName evidence="4 12">Heme exporter protein D</fullName>
    </recommendedName>
</protein>
<sequence>MLPDLGKYAFAVQGSYLVAALLLGALIAVTWWQRGRVKTQLAEAEARARVGK</sequence>
<dbReference type="Pfam" id="PF04995">
    <property type="entry name" value="CcmD"/>
    <property type="match status" value="1"/>
</dbReference>
<gene>
    <name evidence="13" type="primary">ccmD</name>
    <name evidence="13" type="ORF">H0485_08200</name>
</gene>
<comment type="similarity">
    <text evidence="3 12">Belongs to the CcmD/CycX/HelD family.</text>
</comment>
<name>A0ABS8CKS3_9RHOB</name>
<comment type="caution">
    <text evidence="13">The sequence shown here is derived from an EMBL/GenBank/DDBJ whole genome shotgun (WGS) entry which is preliminary data.</text>
</comment>
<evidence type="ECO:0000256" key="8">
    <source>
        <dbReference type="ARBA" id="ARBA00022692"/>
    </source>
</evidence>
<keyword evidence="9 12" id="KW-0201">Cytochrome c-type biogenesis</keyword>
<keyword evidence="10 12" id="KW-1133">Transmembrane helix</keyword>
<dbReference type="InterPro" id="IPR007078">
    <property type="entry name" value="Haem_export_protD_CcmD"/>
</dbReference>
<reference evidence="13 14" key="1">
    <citation type="submission" date="2020-07" db="EMBL/GenBank/DDBJ databases">
        <title>Pseudogemmobacter sp. nov., isolated from poultry manure in Taiwan.</title>
        <authorList>
            <person name="Lin S.-Y."/>
            <person name="Tang Y.-S."/>
            <person name="Young C.-C."/>
        </authorList>
    </citation>
    <scope>NUCLEOTIDE SEQUENCE [LARGE SCALE GENOMIC DNA]</scope>
    <source>
        <strain evidence="13 14">CC-YST710</strain>
    </source>
</reference>
<evidence type="ECO:0000256" key="7">
    <source>
        <dbReference type="ARBA" id="ARBA00022519"/>
    </source>
</evidence>
<evidence type="ECO:0000256" key="12">
    <source>
        <dbReference type="RuleBase" id="RU363101"/>
    </source>
</evidence>
<keyword evidence="11 12" id="KW-0472">Membrane</keyword>
<organism evidence="13 14">
    <name type="scientific">Pseudogemmobacter faecipullorum</name>
    <dbReference type="NCBI Taxonomy" id="2755041"/>
    <lineage>
        <taxon>Bacteria</taxon>
        <taxon>Pseudomonadati</taxon>
        <taxon>Pseudomonadota</taxon>
        <taxon>Alphaproteobacteria</taxon>
        <taxon>Rhodobacterales</taxon>
        <taxon>Paracoccaceae</taxon>
        <taxon>Pseudogemmobacter</taxon>
    </lineage>
</organism>
<evidence type="ECO:0000256" key="3">
    <source>
        <dbReference type="ARBA" id="ARBA00008741"/>
    </source>
</evidence>
<keyword evidence="6 12" id="KW-1003">Cell membrane</keyword>